<evidence type="ECO:0000256" key="1">
    <source>
        <dbReference type="ARBA" id="ARBA00023015"/>
    </source>
</evidence>
<keyword evidence="4" id="KW-1133">Transmembrane helix</keyword>
<evidence type="ECO:0000256" key="2">
    <source>
        <dbReference type="ARBA" id="ARBA00023125"/>
    </source>
</evidence>
<keyword evidence="4" id="KW-0472">Membrane</keyword>
<dbReference type="Gene3D" id="1.10.10.60">
    <property type="entry name" value="Homeodomain-like"/>
    <property type="match status" value="1"/>
</dbReference>
<dbReference type="Proteomes" id="UP001161388">
    <property type="component" value="Unassembled WGS sequence"/>
</dbReference>
<protein>
    <submittedName>
        <fullName evidence="6">AraC family transcriptional regulator</fullName>
    </submittedName>
</protein>
<dbReference type="PROSITE" id="PS00041">
    <property type="entry name" value="HTH_ARAC_FAMILY_1"/>
    <property type="match status" value="1"/>
</dbReference>
<keyword evidence="7" id="KW-1185">Reference proteome</keyword>
<dbReference type="InterPro" id="IPR018062">
    <property type="entry name" value="HTH_AraC-typ_CS"/>
</dbReference>
<dbReference type="PANTHER" id="PTHR43280">
    <property type="entry name" value="ARAC-FAMILY TRANSCRIPTIONAL REGULATOR"/>
    <property type="match status" value="1"/>
</dbReference>
<feature type="transmembrane region" description="Helical" evidence="4">
    <location>
        <begin position="113"/>
        <end position="131"/>
    </location>
</feature>
<dbReference type="Pfam" id="PF12833">
    <property type="entry name" value="HTH_18"/>
    <property type="match status" value="1"/>
</dbReference>
<feature type="transmembrane region" description="Helical" evidence="4">
    <location>
        <begin position="60"/>
        <end position="79"/>
    </location>
</feature>
<evidence type="ECO:0000259" key="5">
    <source>
        <dbReference type="PROSITE" id="PS01124"/>
    </source>
</evidence>
<keyword evidence="3" id="KW-0804">Transcription</keyword>
<dbReference type="SMART" id="SM00342">
    <property type="entry name" value="HTH_ARAC"/>
    <property type="match status" value="1"/>
</dbReference>
<feature type="transmembrane region" description="Helical" evidence="4">
    <location>
        <begin position="6"/>
        <end position="23"/>
    </location>
</feature>
<keyword evidence="4" id="KW-0812">Transmembrane</keyword>
<gene>
    <name evidence="6" type="ORF">GCM10007927_33660</name>
</gene>
<dbReference type="SUPFAM" id="SSF46689">
    <property type="entry name" value="Homeodomain-like"/>
    <property type="match status" value="1"/>
</dbReference>
<dbReference type="EMBL" id="BSNL01000001">
    <property type="protein sequence ID" value="GLQ28563.1"/>
    <property type="molecule type" value="Genomic_DNA"/>
</dbReference>
<evidence type="ECO:0000256" key="3">
    <source>
        <dbReference type="ARBA" id="ARBA00023163"/>
    </source>
</evidence>
<dbReference type="InterPro" id="IPR009057">
    <property type="entry name" value="Homeodomain-like_sf"/>
</dbReference>
<proteinExistence type="predicted"/>
<evidence type="ECO:0000313" key="6">
    <source>
        <dbReference type="EMBL" id="GLQ28563.1"/>
    </source>
</evidence>
<reference evidence="6" key="2">
    <citation type="submission" date="2023-01" db="EMBL/GenBank/DDBJ databases">
        <title>Draft genome sequence of Sulfitobacter pacificus strain NBRC 109915.</title>
        <authorList>
            <person name="Sun Q."/>
            <person name="Mori K."/>
        </authorList>
    </citation>
    <scope>NUCLEOTIDE SEQUENCE</scope>
    <source>
        <strain evidence="6">NBRC 109915</strain>
    </source>
</reference>
<name>A0ABQ5VNP3_9RHOB</name>
<sequence>MLFVPLPLFATFALCFVLVRLWVTRDMTVTAHRLFALVVAFYTVQSLLLCLRWGYDIEGVAPLIALLAPCLPVFAYLAYLSLADTLSRRNLWPLGVIAVNWLIWLVQPMLVDVPILLTYLGFGVLLLRLSWGGSDALPLSRISDATGVLYAMRLTGLALVASSVTDIYLIYDFVQNEGRHAALIVTFVQTGFVLVIGLSAAFAQSAAAEPAPEDALPEPPVATEEDSEIIARLTALFEQEGLHRNEELSLRKLSRRLGLPDRRVSNAVNRLRGVNLSQFVNDFRVDEARRLLLETDKTVLEVSLEAGFATKSNFNREFARVTGQTPSGWRKQAKAAA</sequence>
<dbReference type="RefSeq" id="WP_284375067.1">
    <property type="nucleotide sequence ID" value="NZ_BSNL01000001.1"/>
</dbReference>
<feature type="transmembrane region" description="Helical" evidence="4">
    <location>
        <begin position="183"/>
        <end position="203"/>
    </location>
</feature>
<organism evidence="6 7">
    <name type="scientific">Sulfitobacter pacificus</name>
    <dbReference type="NCBI Taxonomy" id="1499314"/>
    <lineage>
        <taxon>Bacteria</taxon>
        <taxon>Pseudomonadati</taxon>
        <taxon>Pseudomonadota</taxon>
        <taxon>Alphaproteobacteria</taxon>
        <taxon>Rhodobacterales</taxon>
        <taxon>Roseobacteraceae</taxon>
        <taxon>Sulfitobacter</taxon>
    </lineage>
</organism>
<comment type="caution">
    <text evidence="6">The sequence shown here is derived from an EMBL/GenBank/DDBJ whole genome shotgun (WGS) entry which is preliminary data.</text>
</comment>
<feature type="transmembrane region" description="Helical" evidence="4">
    <location>
        <begin position="151"/>
        <end position="171"/>
    </location>
</feature>
<evidence type="ECO:0000256" key="4">
    <source>
        <dbReference type="SAM" id="Phobius"/>
    </source>
</evidence>
<feature type="transmembrane region" description="Helical" evidence="4">
    <location>
        <begin position="35"/>
        <end position="54"/>
    </location>
</feature>
<feature type="domain" description="HTH araC/xylS-type" evidence="5">
    <location>
        <begin position="227"/>
        <end position="332"/>
    </location>
</feature>
<dbReference type="PANTHER" id="PTHR43280:SF29">
    <property type="entry name" value="ARAC-FAMILY TRANSCRIPTIONAL REGULATOR"/>
    <property type="match status" value="1"/>
</dbReference>
<keyword evidence="2" id="KW-0238">DNA-binding</keyword>
<accession>A0ABQ5VNP3</accession>
<reference evidence="6" key="1">
    <citation type="journal article" date="2014" name="Int. J. Syst. Evol. Microbiol.">
        <title>Complete genome of a new Firmicutes species belonging to the dominant human colonic microbiota ('Ruminococcus bicirculans') reveals two chromosomes and a selective capacity to utilize plant glucans.</title>
        <authorList>
            <consortium name="NISC Comparative Sequencing Program"/>
            <person name="Wegmann U."/>
            <person name="Louis P."/>
            <person name="Goesmann A."/>
            <person name="Henrissat B."/>
            <person name="Duncan S.H."/>
            <person name="Flint H.J."/>
        </authorList>
    </citation>
    <scope>NUCLEOTIDE SEQUENCE</scope>
    <source>
        <strain evidence="6">NBRC 109915</strain>
    </source>
</reference>
<feature type="transmembrane region" description="Helical" evidence="4">
    <location>
        <begin position="91"/>
        <end position="107"/>
    </location>
</feature>
<dbReference type="PROSITE" id="PS01124">
    <property type="entry name" value="HTH_ARAC_FAMILY_2"/>
    <property type="match status" value="1"/>
</dbReference>
<evidence type="ECO:0000313" key="7">
    <source>
        <dbReference type="Proteomes" id="UP001161388"/>
    </source>
</evidence>
<dbReference type="InterPro" id="IPR018060">
    <property type="entry name" value="HTH_AraC"/>
</dbReference>
<keyword evidence="1" id="KW-0805">Transcription regulation</keyword>